<dbReference type="SUPFAM" id="SSF50249">
    <property type="entry name" value="Nucleic acid-binding proteins"/>
    <property type="match status" value="1"/>
</dbReference>
<dbReference type="InterPro" id="IPR012340">
    <property type="entry name" value="NA-bd_OB-fold"/>
</dbReference>
<dbReference type="RefSeq" id="WP_089274608.1">
    <property type="nucleotide sequence ID" value="NZ_FZOC01000004.1"/>
</dbReference>
<protein>
    <submittedName>
        <fullName evidence="2">Exoribonuclease-2</fullName>
    </submittedName>
</protein>
<dbReference type="EMBL" id="FZOC01000004">
    <property type="protein sequence ID" value="SNS02570.1"/>
    <property type="molecule type" value="Genomic_DNA"/>
</dbReference>
<dbReference type="InterPro" id="IPR001900">
    <property type="entry name" value="RNase_II/R"/>
</dbReference>
<evidence type="ECO:0000313" key="2">
    <source>
        <dbReference type="EMBL" id="SNS02570.1"/>
    </source>
</evidence>
<dbReference type="InterPro" id="IPR050180">
    <property type="entry name" value="RNR_Ribonuclease"/>
</dbReference>
<sequence length="714" mass="78673">MTKSLKLSGFPRPGAVVEFLQDNEAHIAWVLEESQGRLRLLTRTKREVKLPAARLLPWLGPEFPPGATREEIGHRLEDIEARRRGICAEVNPMELWDMAQGEVEHAPAEWFSQLLWTEPGVDEVAGMGRALLSAKAHFKFQPPDFDIHPADKVEARLAREREDKDREAVASAGHAILSALWARIKSGQPPLAPHMVLREAEGLDPDVEARLRAMLLAQVAQKTAGGPGGEYDALAKLWESLKKSLNIKGETPHLALQLAQAWGVLPPHHCHLLDEAGYAWGDGWSAAFAGEIAAQRERFAARAAEAKLDPTPYVSIDAATTRDIDDAFFVAETTLPDGSPGFLCRVTLARPCLAWDFGAPLDREVFSRATSLYLPEGSGHMMPEELGTGLFSLTADGPKPALVAEFLLDERAEIVDTRPRLAWVKLARNIAYPDAQAAIEADNGAGSDPQLSLALRIARELFARRLERGAVVIDKPEPQVELSGEAESVSVDIALRQTSPDAELLVSEFMILANSGLALWARENGVPLLCRTQDIALPREATGVFSDPVDIFRVVKLLAPPLLERQPRRHAALACEAYATITSPIRRYVDFINMAQVQSFLECGAPRLDAAAVDALIPHLSARIQEVGQVQRFRPRYWKLVYLAQRKRQPFPAVVVDDAGPYPTLSLPELQITTRVPRNLLGDRVQPGMRFDIVFGRIDPLANELKVVEALEAE</sequence>
<dbReference type="Pfam" id="PF00773">
    <property type="entry name" value="RNB"/>
    <property type="match status" value="1"/>
</dbReference>
<gene>
    <name evidence="2" type="ORF">SAMN04488503_2413</name>
</gene>
<dbReference type="GO" id="GO:0006402">
    <property type="term" value="P:mRNA catabolic process"/>
    <property type="evidence" value="ECO:0007669"/>
    <property type="project" value="TreeGrafter"/>
</dbReference>
<dbReference type="Proteomes" id="UP000198324">
    <property type="component" value="Unassembled WGS sequence"/>
</dbReference>
<dbReference type="PANTHER" id="PTHR23355:SF9">
    <property type="entry name" value="DIS3-LIKE EXONUCLEASE 2"/>
    <property type="match status" value="1"/>
</dbReference>
<dbReference type="GO" id="GO:0004540">
    <property type="term" value="F:RNA nuclease activity"/>
    <property type="evidence" value="ECO:0007669"/>
    <property type="project" value="InterPro"/>
</dbReference>
<dbReference type="AlphaFoldDB" id="A0A239B404"/>
<dbReference type="SMART" id="SM00955">
    <property type="entry name" value="RNB"/>
    <property type="match status" value="1"/>
</dbReference>
<proteinExistence type="predicted"/>
<dbReference type="PANTHER" id="PTHR23355">
    <property type="entry name" value="RIBONUCLEASE"/>
    <property type="match status" value="1"/>
</dbReference>
<organism evidence="2 3">
    <name type="scientific">Humidesulfovibrio mexicanus</name>
    <dbReference type="NCBI Taxonomy" id="147047"/>
    <lineage>
        <taxon>Bacteria</taxon>
        <taxon>Pseudomonadati</taxon>
        <taxon>Thermodesulfobacteriota</taxon>
        <taxon>Desulfovibrionia</taxon>
        <taxon>Desulfovibrionales</taxon>
        <taxon>Desulfovibrionaceae</taxon>
        <taxon>Humidesulfovibrio</taxon>
    </lineage>
</organism>
<name>A0A239B404_9BACT</name>
<dbReference type="OrthoDB" id="5288992at2"/>
<evidence type="ECO:0000259" key="1">
    <source>
        <dbReference type="SMART" id="SM00955"/>
    </source>
</evidence>
<evidence type="ECO:0000313" key="3">
    <source>
        <dbReference type="Proteomes" id="UP000198324"/>
    </source>
</evidence>
<dbReference type="GO" id="GO:0003723">
    <property type="term" value="F:RNA binding"/>
    <property type="evidence" value="ECO:0007669"/>
    <property type="project" value="InterPro"/>
</dbReference>
<accession>A0A239B404</accession>
<feature type="domain" description="RNB" evidence="1">
    <location>
        <begin position="305"/>
        <end position="603"/>
    </location>
</feature>
<reference evidence="2 3" key="1">
    <citation type="submission" date="2017-06" db="EMBL/GenBank/DDBJ databases">
        <authorList>
            <person name="Kim H.J."/>
            <person name="Triplett B.A."/>
        </authorList>
    </citation>
    <scope>NUCLEOTIDE SEQUENCE [LARGE SCALE GENOMIC DNA]</scope>
    <source>
        <strain evidence="2 3">DSM 13116</strain>
    </source>
</reference>
<keyword evidence="3" id="KW-1185">Reference proteome</keyword>